<dbReference type="RefSeq" id="XP_020107943.1">
    <property type="nucleotide sequence ID" value="XM_020252354.1"/>
</dbReference>
<dbReference type="OrthoDB" id="59415at2759"/>
<accession>A0A6P5GPJ8</accession>
<evidence type="ECO:0000256" key="3">
    <source>
        <dbReference type="PIRNR" id="PIRNR002674"/>
    </source>
</evidence>
<comment type="similarity">
    <text evidence="3">Belongs to the APS1/VSP family.</text>
</comment>
<reference evidence="5" key="1">
    <citation type="journal article" date="2015" name="Nat. Genet.">
        <title>The pineapple genome and the evolution of CAM photosynthesis.</title>
        <authorList>
            <person name="Ming R."/>
            <person name="VanBuren R."/>
            <person name="Wai C.M."/>
            <person name="Tang H."/>
            <person name="Schatz M.C."/>
            <person name="Bowers J.E."/>
            <person name="Lyons E."/>
            <person name="Wang M.L."/>
            <person name="Chen J."/>
            <person name="Biggers E."/>
            <person name="Zhang J."/>
            <person name="Huang L."/>
            <person name="Zhang L."/>
            <person name="Miao W."/>
            <person name="Zhang J."/>
            <person name="Ye Z."/>
            <person name="Miao C."/>
            <person name="Lin Z."/>
            <person name="Wang H."/>
            <person name="Zhou H."/>
            <person name="Yim W.C."/>
            <person name="Priest H.D."/>
            <person name="Zheng C."/>
            <person name="Woodhouse M."/>
            <person name="Edger P.P."/>
            <person name="Guyot R."/>
            <person name="Guo H.B."/>
            <person name="Guo H."/>
            <person name="Zheng G."/>
            <person name="Singh R."/>
            <person name="Sharma A."/>
            <person name="Min X."/>
            <person name="Zheng Y."/>
            <person name="Lee H."/>
            <person name="Gurtowski J."/>
            <person name="Sedlazeck F.J."/>
            <person name="Harkess A."/>
            <person name="McKain M.R."/>
            <person name="Liao Z."/>
            <person name="Fang J."/>
            <person name="Liu J."/>
            <person name="Zhang X."/>
            <person name="Zhang Q."/>
            <person name="Hu W."/>
            <person name="Qin Y."/>
            <person name="Wang K."/>
            <person name="Chen L.Y."/>
            <person name="Shirley N."/>
            <person name="Lin Y.R."/>
            <person name="Liu L.Y."/>
            <person name="Hernandez A.G."/>
            <person name="Wright C.L."/>
            <person name="Bulone V."/>
            <person name="Tuskan G.A."/>
            <person name="Heath K."/>
            <person name="Zee F."/>
            <person name="Moore P.H."/>
            <person name="Sunkar R."/>
            <person name="Leebens-Mack J.H."/>
            <person name="Mockler T."/>
            <person name="Bennetzen J.L."/>
            <person name="Freeling M."/>
            <person name="Sankoff D."/>
            <person name="Paterson A.H."/>
            <person name="Zhu X."/>
            <person name="Yang X."/>
            <person name="Smith J.A."/>
            <person name="Cushman J.C."/>
            <person name="Paull R.E."/>
            <person name="Yu Q."/>
        </authorList>
    </citation>
    <scope>NUCLEOTIDE SEQUENCE [LARGE SCALE GENOMIC DNA]</scope>
    <source>
        <strain evidence="5">cv. F153</strain>
    </source>
</reference>
<dbReference type="InterPro" id="IPR005519">
    <property type="entry name" value="Acid_phosphat_B-like"/>
</dbReference>
<dbReference type="InterPro" id="IPR036412">
    <property type="entry name" value="HAD-like_sf"/>
</dbReference>
<dbReference type="Gene3D" id="3.40.50.1000">
    <property type="entry name" value="HAD superfamily/HAD-like"/>
    <property type="match status" value="1"/>
</dbReference>
<keyword evidence="2" id="KW-0325">Glycoprotein</keyword>
<gene>
    <name evidence="6" type="primary">LOC109723865</name>
</gene>
<reference evidence="6" key="2">
    <citation type="submission" date="2025-08" db="UniProtKB">
        <authorList>
            <consortium name="RefSeq"/>
        </authorList>
    </citation>
    <scope>IDENTIFICATION</scope>
    <source>
        <tissue evidence="6">Leaf</tissue>
    </source>
</reference>
<dbReference type="SUPFAM" id="SSF56784">
    <property type="entry name" value="HAD-like"/>
    <property type="match status" value="1"/>
</dbReference>
<dbReference type="InterPro" id="IPR023214">
    <property type="entry name" value="HAD_sf"/>
</dbReference>
<dbReference type="GeneID" id="109723865"/>
<dbReference type="Pfam" id="PF03767">
    <property type="entry name" value="Acid_phosphat_B"/>
    <property type="match status" value="1"/>
</dbReference>
<evidence type="ECO:0000256" key="1">
    <source>
        <dbReference type="ARBA" id="ARBA00022729"/>
    </source>
</evidence>
<dbReference type="PANTHER" id="PTHR31284">
    <property type="entry name" value="ACID PHOSPHATASE-LIKE PROTEIN"/>
    <property type="match status" value="1"/>
</dbReference>
<dbReference type="AlphaFoldDB" id="A0A6P5GPJ8"/>
<proteinExistence type="inferred from homology"/>
<dbReference type="GO" id="GO:0003993">
    <property type="term" value="F:acid phosphatase activity"/>
    <property type="evidence" value="ECO:0007669"/>
    <property type="project" value="InterPro"/>
</dbReference>
<name>A0A6P5GPJ8_ANACO</name>
<dbReference type="Proteomes" id="UP000515123">
    <property type="component" value="Linkage group 18"/>
</dbReference>
<dbReference type="PIRSF" id="PIRSF002674">
    <property type="entry name" value="VSP"/>
    <property type="match status" value="1"/>
</dbReference>
<dbReference type="CDD" id="cd07535">
    <property type="entry name" value="HAD_VSP"/>
    <property type="match status" value="1"/>
</dbReference>
<organism evidence="5 6">
    <name type="scientific">Ananas comosus</name>
    <name type="common">Pineapple</name>
    <name type="synonym">Ananas ananas</name>
    <dbReference type="NCBI Taxonomy" id="4615"/>
    <lineage>
        <taxon>Eukaryota</taxon>
        <taxon>Viridiplantae</taxon>
        <taxon>Streptophyta</taxon>
        <taxon>Embryophyta</taxon>
        <taxon>Tracheophyta</taxon>
        <taxon>Spermatophyta</taxon>
        <taxon>Magnoliopsida</taxon>
        <taxon>Liliopsida</taxon>
        <taxon>Poales</taxon>
        <taxon>Bromeliaceae</taxon>
        <taxon>Bromelioideae</taxon>
        <taxon>Ananas</taxon>
    </lineage>
</organism>
<sequence length="266" mass="29448">MIASMLALWELILLMLSNLFSRLAGAKLLPPPPPPQPSTAVAGSSLACDASYCLSWRVAVETNNAQGWRTVPARCVLYIESYMLGGQYDRDVETAVECIVGYADGLVVGDDGMDAWVLDVDDTCLSNLLYYQGKQFGGAPFDPTAFKSWARRGICPAIPQVLILYKKLLERGYKVFLLTGRDQETLGATTTSNLILQGFIGHERLFMRNRTYRGQGAVAFKSTIRKQLVAEGYRIRGNVGDQWSDLQGDCVGDRIFKIPNPMYFVP</sequence>
<protein>
    <submittedName>
        <fullName evidence="6">Acid phosphatase 1</fullName>
    </submittedName>
</protein>
<keyword evidence="1 4" id="KW-0732">Signal</keyword>
<feature type="signal peptide" evidence="4">
    <location>
        <begin position="1"/>
        <end position="26"/>
    </location>
</feature>
<dbReference type="NCBIfam" id="TIGR01675">
    <property type="entry name" value="plant-AP"/>
    <property type="match status" value="1"/>
</dbReference>
<evidence type="ECO:0000256" key="4">
    <source>
        <dbReference type="SAM" id="SignalP"/>
    </source>
</evidence>
<evidence type="ECO:0000313" key="5">
    <source>
        <dbReference type="Proteomes" id="UP000515123"/>
    </source>
</evidence>
<feature type="chain" id="PRO_5027981566" evidence="4">
    <location>
        <begin position="27"/>
        <end position="266"/>
    </location>
</feature>
<keyword evidence="5" id="KW-1185">Reference proteome</keyword>
<dbReference type="PANTHER" id="PTHR31284:SF9">
    <property type="entry name" value="HAD SUPERFAMILY, SUBFAMILY IIIB ACID PHOSPHATASE"/>
    <property type="match status" value="1"/>
</dbReference>
<evidence type="ECO:0000256" key="2">
    <source>
        <dbReference type="ARBA" id="ARBA00023180"/>
    </source>
</evidence>
<evidence type="ECO:0000313" key="6">
    <source>
        <dbReference type="RefSeq" id="XP_020107943.1"/>
    </source>
</evidence>
<dbReference type="InterPro" id="IPR014403">
    <property type="entry name" value="APS1/VSP"/>
</dbReference>
<dbReference type="InterPro" id="IPR010028">
    <property type="entry name" value="Acid_phosphatase_pln"/>
</dbReference>